<dbReference type="PANTHER" id="PTHR30574">
    <property type="entry name" value="INNER MEMBRANE PROTEIN YEDE"/>
    <property type="match status" value="1"/>
</dbReference>
<dbReference type="Pfam" id="PF04143">
    <property type="entry name" value="Sulf_transp"/>
    <property type="match status" value="1"/>
</dbReference>
<evidence type="ECO:0000256" key="2">
    <source>
        <dbReference type="ARBA" id="ARBA00022448"/>
    </source>
</evidence>
<keyword evidence="4" id="KW-0997">Cell inner membrane</keyword>
<dbReference type="PANTHER" id="PTHR30574:SF1">
    <property type="entry name" value="SULPHUR TRANSPORT DOMAIN-CONTAINING PROTEIN"/>
    <property type="match status" value="1"/>
</dbReference>
<name>A0ABM0MQ72_SACKO</name>
<feature type="transmembrane region" description="Helical" evidence="8">
    <location>
        <begin position="190"/>
        <end position="209"/>
    </location>
</feature>
<comment type="subcellular location">
    <subcellularLocation>
        <location evidence="1">Cell inner membrane</location>
        <topology evidence="1">Multi-pass membrane protein</topology>
    </subcellularLocation>
</comment>
<feature type="transmembrane region" description="Helical" evidence="8">
    <location>
        <begin position="100"/>
        <end position="121"/>
    </location>
</feature>
<evidence type="ECO:0000313" key="9">
    <source>
        <dbReference type="Proteomes" id="UP000694865"/>
    </source>
</evidence>
<keyword evidence="2" id="KW-0813">Transport</keyword>
<evidence type="ECO:0000256" key="7">
    <source>
        <dbReference type="ARBA" id="ARBA00023136"/>
    </source>
</evidence>
<evidence type="ECO:0000256" key="1">
    <source>
        <dbReference type="ARBA" id="ARBA00004429"/>
    </source>
</evidence>
<gene>
    <name evidence="10" type="primary">LOC102806177</name>
</gene>
<dbReference type="RefSeq" id="XP_006822163.1">
    <property type="nucleotide sequence ID" value="XM_006822100.1"/>
</dbReference>
<feature type="transmembrane region" description="Helical" evidence="8">
    <location>
        <begin position="221"/>
        <end position="246"/>
    </location>
</feature>
<keyword evidence="5 8" id="KW-0812">Transmembrane</keyword>
<keyword evidence="6 8" id="KW-1133">Transmembrane helix</keyword>
<feature type="transmembrane region" description="Helical" evidence="8">
    <location>
        <begin position="158"/>
        <end position="178"/>
    </location>
</feature>
<evidence type="ECO:0000256" key="8">
    <source>
        <dbReference type="SAM" id="Phobius"/>
    </source>
</evidence>
<dbReference type="Proteomes" id="UP000694865">
    <property type="component" value="Unplaced"/>
</dbReference>
<protein>
    <submittedName>
        <fullName evidence="10">Uncharacterized protein LOC102806177</fullName>
    </submittedName>
</protein>
<dbReference type="InterPro" id="IPR007272">
    <property type="entry name" value="Sulf_transp_TsuA/YedE"/>
</dbReference>
<feature type="transmembrane region" description="Helical" evidence="8">
    <location>
        <begin position="55"/>
        <end position="80"/>
    </location>
</feature>
<keyword evidence="3" id="KW-1003">Cell membrane</keyword>
<sequence>MVLSQLGAGVKNAIITLLGCLTGALIYGIVEPAVMKLTKPRRPYKAFMLNQVTPTPFFVLALPIASVLAIVIFVVEHFVPWRTDLTVPNEPNATWISVRAWSPILTGVIVGCLQIPLVLAVKDTMGGSSSYCTVVSQILVTKPLRSLSPYLSKYRTGLANWWQVLYVSGAVFGAWMSANCSDTLGTVDGVSTATSFIGGVVMVFGSRLAAGCTSGHGLSGVGTLSLLSFVTVPAIFAGGMAAAFMLRTLAVI</sequence>
<reference evidence="10" key="1">
    <citation type="submission" date="2025-08" db="UniProtKB">
        <authorList>
            <consortium name="RefSeq"/>
        </authorList>
    </citation>
    <scope>IDENTIFICATION</scope>
    <source>
        <tissue evidence="10">Testes</tissue>
    </source>
</reference>
<dbReference type="GeneID" id="102806177"/>
<organism evidence="9 10">
    <name type="scientific">Saccoglossus kowalevskii</name>
    <name type="common">Acorn worm</name>
    <dbReference type="NCBI Taxonomy" id="10224"/>
    <lineage>
        <taxon>Eukaryota</taxon>
        <taxon>Metazoa</taxon>
        <taxon>Hemichordata</taxon>
        <taxon>Enteropneusta</taxon>
        <taxon>Harrimaniidae</taxon>
        <taxon>Saccoglossus</taxon>
    </lineage>
</organism>
<accession>A0ABM0MQ72</accession>
<evidence type="ECO:0000256" key="5">
    <source>
        <dbReference type="ARBA" id="ARBA00022692"/>
    </source>
</evidence>
<feature type="transmembrane region" description="Helical" evidence="8">
    <location>
        <begin position="12"/>
        <end position="34"/>
    </location>
</feature>
<keyword evidence="7 8" id="KW-0472">Membrane</keyword>
<evidence type="ECO:0000256" key="6">
    <source>
        <dbReference type="ARBA" id="ARBA00022989"/>
    </source>
</evidence>
<keyword evidence="9" id="KW-1185">Reference proteome</keyword>
<evidence type="ECO:0000256" key="4">
    <source>
        <dbReference type="ARBA" id="ARBA00022519"/>
    </source>
</evidence>
<evidence type="ECO:0000313" key="10">
    <source>
        <dbReference type="RefSeq" id="XP_006822163.1"/>
    </source>
</evidence>
<proteinExistence type="predicted"/>
<evidence type="ECO:0000256" key="3">
    <source>
        <dbReference type="ARBA" id="ARBA00022475"/>
    </source>
</evidence>